<dbReference type="Proteomes" id="UP000887580">
    <property type="component" value="Unplaced"/>
</dbReference>
<protein>
    <submittedName>
        <fullName evidence="2">Uncharacterized protein</fullName>
    </submittedName>
</protein>
<organism evidence="1 2">
    <name type="scientific">Panagrolaimus sp. PS1159</name>
    <dbReference type="NCBI Taxonomy" id="55785"/>
    <lineage>
        <taxon>Eukaryota</taxon>
        <taxon>Metazoa</taxon>
        <taxon>Ecdysozoa</taxon>
        <taxon>Nematoda</taxon>
        <taxon>Chromadorea</taxon>
        <taxon>Rhabditida</taxon>
        <taxon>Tylenchina</taxon>
        <taxon>Panagrolaimomorpha</taxon>
        <taxon>Panagrolaimoidea</taxon>
        <taxon>Panagrolaimidae</taxon>
        <taxon>Panagrolaimus</taxon>
    </lineage>
</organism>
<evidence type="ECO:0000313" key="2">
    <source>
        <dbReference type="WBParaSite" id="PS1159_v2.g23082.t1"/>
    </source>
</evidence>
<dbReference type="WBParaSite" id="PS1159_v2.g23082.t1">
    <property type="protein sequence ID" value="PS1159_v2.g23082.t1"/>
    <property type="gene ID" value="PS1159_v2.g23082"/>
</dbReference>
<name>A0AC35G1G3_9BILA</name>
<evidence type="ECO:0000313" key="1">
    <source>
        <dbReference type="Proteomes" id="UP000887580"/>
    </source>
</evidence>
<accession>A0AC35G1G3</accession>
<sequence>MKLDSGNNYDTFENQYKLSKKNNPNFRQKESTDLELWKTDYGKNSWKKSANSSTTKALSIHISCYENAKVNDDTFNALADNLSKTKFGIGSSKKVVNLYSIALPFEFPRQKDDSMPERMQFQASQKLLNPNLPPSVGIVSPAKIPEEAQNQDAEISAGL</sequence>
<proteinExistence type="predicted"/>
<reference evidence="2" key="1">
    <citation type="submission" date="2025-08" db="UniProtKB">
        <authorList>
            <consortium name="WormBaseParasite"/>
        </authorList>
    </citation>
    <scope>IDENTIFICATION</scope>
</reference>